<accession>A0ABQ8JQT4</accession>
<dbReference type="Proteomes" id="UP000887458">
    <property type="component" value="Unassembled WGS sequence"/>
</dbReference>
<protein>
    <submittedName>
        <fullName evidence="1">Uncharacterized protein</fullName>
    </submittedName>
</protein>
<evidence type="ECO:0000313" key="2">
    <source>
        <dbReference type="Proteomes" id="UP000887458"/>
    </source>
</evidence>
<comment type="caution">
    <text evidence="1">The sequence shown here is derived from an EMBL/GenBank/DDBJ whole genome shotgun (WGS) entry which is preliminary data.</text>
</comment>
<proteinExistence type="predicted"/>
<evidence type="ECO:0000313" key="1">
    <source>
        <dbReference type="EMBL" id="KAH9424974.1"/>
    </source>
</evidence>
<reference evidence="1 2" key="2">
    <citation type="journal article" date="2022" name="Mol. Biol. Evol.">
        <title>Comparative Genomics Reveals Insights into the Divergent Evolution of Astigmatic Mites and Household Pest Adaptations.</title>
        <authorList>
            <person name="Xiong Q."/>
            <person name="Wan A.T."/>
            <person name="Liu X."/>
            <person name="Fung C.S."/>
            <person name="Xiao X."/>
            <person name="Malainual N."/>
            <person name="Hou J."/>
            <person name="Wang L."/>
            <person name="Wang M."/>
            <person name="Yang K.Y."/>
            <person name="Cui Y."/>
            <person name="Leung E.L."/>
            <person name="Nong W."/>
            <person name="Shin S.K."/>
            <person name="Au S.W."/>
            <person name="Jeong K.Y."/>
            <person name="Chew F.T."/>
            <person name="Hui J.H."/>
            <person name="Leung T.F."/>
            <person name="Tungtrongchitr A."/>
            <person name="Zhong N."/>
            <person name="Liu Z."/>
            <person name="Tsui S.K."/>
        </authorList>
    </citation>
    <scope>NUCLEOTIDE SEQUENCE [LARGE SCALE GENOMIC DNA]</scope>
    <source>
        <strain evidence="1">Derp</strain>
    </source>
</reference>
<organism evidence="1 2">
    <name type="scientific">Dermatophagoides pteronyssinus</name>
    <name type="common">European house dust mite</name>
    <dbReference type="NCBI Taxonomy" id="6956"/>
    <lineage>
        <taxon>Eukaryota</taxon>
        <taxon>Metazoa</taxon>
        <taxon>Ecdysozoa</taxon>
        <taxon>Arthropoda</taxon>
        <taxon>Chelicerata</taxon>
        <taxon>Arachnida</taxon>
        <taxon>Acari</taxon>
        <taxon>Acariformes</taxon>
        <taxon>Sarcoptiformes</taxon>
        <taxon>Astigmata</taxon>
        <taxon>Psoroptidia</taxon>
        <taxon>Analgoidea</taxon>
        <taxon>Pyroglyphidae</taxon>
        <taxon>Dermatophagoidinae</taxon>
        <taxon>Dermatophagoides</taxon>
    </lineage>
</organism>
<dbReference type="EMBL" id="NJHN03000024">
    <property type="protein sequence ID" value="KAH9424974.1"/>
    <property type="molecule type" value="Genomic_DNA"/>
</dbReference>
<name>A0ABQ8JQT4_DERPT</name>
<gene>
    <name evidence="1" type="ORF">DERP_009198</name>
</gene>
<reference evidence="1 2" key="1">
    <citation type="journal article" date="2018" name="J. Allergy Clin. Immunol.">
        <title>High-quality assembly of Dermatophagoides pteronyssinus genome and transcriptome reveals a wide range of novel allergens.</title>
        <authorList>
            <person name="Liu X.Y."/>
            <person name="Yang K.Y."/>
            <person name="Wang M.Q."/>
            <person name="Kwok J.S."/>
            <person name="Zeng X."/>
            <person name="Yang Z."/>
            <person name="Xiao X.J."/>
            <person name="Lau C.P."/>
            <person name="Li Y."/>
            <person name="Huang Z.M."/>
            <person name="Ba J.G."/>
            <person name="Yim A.K."/>
            <person name="Ouyang C.Y."/>
            <person name="Ngai S.M."/>
            <person name="Chan T.F."/>
            <person name="Leung E.L."/>
            <person name="Liu L."/>
            <person name="Liu Z.G."/>
            <person name="Tsui S.K."/>
        </authorList>
    </citation>
    <scope>NUCLEOTIDE SEQUENCE [LARGE SCALE GENOMIC DNA]</scope>
    <source>
        <strain evidence="1">Derp</strain>
    </source>
</reference>
<sequence>MAKIFESTSLLHNFEYARETYFINSSEFALENTQIATFEYCKTSDFITNHDAKRLIQAPFIVSNRSNNNSTACANTCGNVLGCNLQRSNKIDP</sequence>
<keyword evidence="2" id="KW-1185">Reference proteome</keyword>